<dbReference type="InterPro" id="IPR036697">
    <property type="entry name" value="Hemocyanin_N_sf"/>
</dbReference>
<proteinExistence type="predicted"/>
<reference evidence="1 2" key="1">
    <citation type="submission" date="2023-11" db="EMBL/GenBank/DDBJ databases">
        <title>Halocaridina rubra genome assembly.</title>
        <authorList>
            <person name="Smith C."/>
        </authorList>
    </citation>
    <scope>NUCLEOTIDE SEQUENCE [LARGE SCALE GENOMIC DNA]</scope>
    <source>
        <strain evidence="1">EP-1</strain>
        <tissue evidence="1">Whole</tissue>
    </source>
</reference>
<dbReference type="Proteomes" id="UP001381693">
    <property type="component" value="Unassembled WGS sequence"/>
</dbReference>
<sequence length="86" mass="9550">MASQDQRAILSLFEKPYNATTATSLEVGTRIGIIPPTPTSDPMLGTATTIPRGVPFSTFFRNHRRAARDLSNYFLSKCFFSNSLSY</sequence>
<dbReference type="Gene3D" id="1.20.1370.10">
    <property type="entry name" value="Hemocyanin, N-terminal domain"/>
    <property type="match status" value="1"/>
</dbReference>
<dbReference type="AlphaFoldDB" id="A0AAN8X5G1"/>
<organism evidence="1 2">
    <name type="scientific">Halocaridina rubra</name>
    <name type="common">Hawaiian red shrimp</name>
    <dbReference type="NCBI Taxonomy" id="373956"/>
    <lineage>
        <taxon>Eukaryota</taxon>
        <taxon>Metazoa</taxon>
        <taxon>Ecdysozoa</taxon>
        <taxon>Arthropoda</taxon>
        <taxon>Crustacea</taxon>
        <taxon>Multicrustacea</taxon>
        <taxon>Malacostraca</taxon>
        <taxon>Eumalacostraca</taxon>
        <taxon>Eucarida</taxon>
        <taxon>Decapoda</taxon>
        <taxon>Pleocyemata</taxon>
        <taxon>Caridea</taxon>
        <taxon>Atyoidea</taxon>
        <taxon>Atyidae</taxon>
        <taxon>Halocaridina</taxon>
    </lineage>
</organism>
<protein>
    <submittedName>
        <fullName evidence="1">Uncharacterized protein</fullName>
    </submittedName>
</protein>
<dbReference type="SUPFAM" id="SSF48050">
    <property type="entry name" value="Hemocyanin, N-terminal domain"/>
    <property type="match status" value="1"/>
</dbReference>
<gene>
    <name evidence="1" type="ORF">SK128_021341</name>
</gene>
<name>A0AAN8X5G1_HALRR</name>
<dbReference type="EMBL" id="JAXCGZ010011484">
    <property type="protein sequence ID" value="KAK7074703.1"/>
    <property type="molecule type" value="Genomic_DNA"/>
</dbReference>
<evidence type="ECO:0000313" key="1">
    <source>
        <dbReference type="EMBL" id="KAK7074703.1"/>
    </source>
</evidence>
<evidence type="ECO:0000313" key="2">
    <source>
        <dbReference type="Proteomes" id="UP001381693"/>
    </source>
</evidence>
<keyword evidence="2" id="KW-1185">Reference proteome</keyword>
<accession>A0AAN8X5G1</accession>
<comment type="caution">
    <text evidence="1">The sequence shown here is derived from an EMBL/GenBank/DDBJ whole genome shotgun (WGS) entry which is preliminary data.</text>
</comment>